<gene>
    <name evidence="2" type="ORF">CLV43_106253</name>
</gene>
<sequence>MKVDPKEIEQLFHEGHEFASGTCPKLVRQLKLKFRLDPKSLDIDSGLMRTFLRVVFIEQVDQGNFDDATKSVHEYIGMSKLSYPNVLEKLGTRSDAVKFIQTAKEIVKVEDEDAGLRYLLGVKTIRQILASMHFRPAKGYSAAYARKKYEGRAIEAAIAAIQCALDDLHTLQRVANSLGIPYEAKEALVASSSAQEGKNAAKSREEGVVEASVARTSSAAIPDVPESVSFATSEHIAQQEKLEPPVRRKRLTTSKKLVVGAAVLGLIAGAAFIPHWQGGNAEEVKPKTAQDIKVSGSTGSEIPYTLIVASDPKEASFGTGDGGDKSAGFPPGYMFPAGDLFKLRPPDEPCELVDLNSWSRANGGISVGGNIARITIAARDKPMVISSASIGRTVTADSLQGERPICQPKGGSQAYNYLKLDIDSQTAVFREGDDLMPGVEKTDKPFYLSLDPGKSATVLMRSTSNNCYCEWWLDLSITVDGQTYIHTINDNGNPFVVAPKSVNYPYYKYNSGAGQWLPYRP</sequence>
<keyword evidence="1" id="KW-0812">Transmembrane</keyword>
<organism evidence="2 3">
    <name type="scientific">Umezawaea tangerina</name>
    <dbReference type="NCBI Taxonomy" id="84725"/>
    <lineage>
        <taxon>Bacteria</taxon>
        <taxon>Bacillati</taxon>
        <taxon>Actinomycetota</taxon>
        <taxon>Actinomycetes</taxon>
        <taxon>Pseudonocardiales</taxon>
        <taxon>Pseudonocardiaceae</taxon>
        <taxon>Umezawaea</taxon>
    </lineage>
</organism>
<dbReference type="RefSeq" id="WP_146174856.1">
    <property type="nucleotide sequence ID" value="NZ_PVTF01000006.1"/>
</dbReference>
<keyword evidence="1" id="KW-0472">Membrane</keyword>
<keyword evidence="1" id="KW-1133">Transmembrane helix</keyword>
<evidence type="ECO:0000313" key="2">
    <source>
        <dbReference type="EMBL" id="PRY40516.1"/>
    </source>
</evidence>
<protein>
    <submittedName>
        <fullName evidence="2">Uncharacterized protein</fullName>
    </submittedName>
</protein>
<feature type="transmembrane region" description="Helical" evidence="1">
    <location>
        <begin position="257"/>
        <end position="276"/>
    </location>
</feature>
<comment type="caution">
    <text evidence="2">The sequence shown here is derived from an EMBL/GenBank/DDBJ whole genome shotgun (WGS) entry which is preliminary data.</text>
</comment>
<proteinExistence type="predicted"/>
<dbReference type="AlphaFoldDB" id="A0A2T0T4B5"/>
<dbReference type="Proteomes" id="UP000239494">
    <property type="component" value="Unassembled WGS sequence"/>
</dbReference>
<accession>A0A2T0T4B5</accession>
<dbReference type="OrthoDB" id="4094466at2"/>
<evidence type="ECO:0000256" key="1">
    <source>
        <dbReference type="SAM" id="Phobius"/>
    </source>
</evidence>
<name>A0A2T0T4B5_9PSEU</name>
<reference evidence="2 3" key="1">
    <citation type="submission" date="2018-03" db="EMBL/GenBank/DDBJ databases">
        <title>Genomic Encyclopedia of Archaeal and Bacterial Type Strains, Phase II (KMG-II): from individual species to whole genera.</title>
        <authorList>
            <person name="Goeker M."/>
        </authorList>
    </citation>
    <scope>NUCLEOTIDE SEQUENCE [LARGE SCALE GENOMIC DNA]</scope>
    <source>
        <strain evidence="2 3">DSM 44720</strain>
    </source>
</reference>
<evidence type="ECO:0000313" key="3">
    <source>
        <dbReference type="Proteomes" id="UP000239494"/>
    </source>
</evidence>
<dbReference type="EMBL" id="PVTF01000006">
    <property type="protein sequence ID" value="PRY40516.1"/>
    <property type="molecule type" value="Genomic_DNA"/>
</dbReference>
<keyword evidence="3" id="KW-1185">Reference proteome</keyword>